<dbReference type="Proteomes" id="UP001227268">
    <property type="component" value="Unassembled WGS sequence"/>
</dbReference>
<gene>
    <name evidence="1" type="ORF">QFC21_005521</name>
</gene>
<comment type="caution">
    <text evidence="1">The sequence shown here is derived from an EMBL/GenBank/DDBJ whole genome shotgun (WGS) entry which is preliminary data.</text>
</comment>
<sequence>MARLVVTPKDIMTGTQTGTTAQPSTFETNARAHLALLQSRTSPEEIYRATGLKTGDFDWDGYVEELRGVYRDLFQSSWSNTHDGNGRQKKAGRNDGGDDIPVIQQLRTRLADSFDLSQHRHQVKQSIPHVIYTTSKEQSLPKEFSSWNDSNSRDGWQVESYDDDDIWKWMIKVFGQEKQTGQVKNGSQVMDVYQQISNSGLRGVFTDTDTACIQPLIRWPGTRGHHLDVKDITDPKLNCRIHMADLGNIARDYSTKLPLQGNGQQSPHGKITALGAIRNRLAELKVDAWEPPKLVVGIEFDDWGPGAKEHWTGVAGGRGMQVAQSTILAQPGHPVFLDVLGRIVKEIENSRKHRDGLEMEETDTHLIGPGLFSDAVFRYLLARWGVHPKDLTRADGTRRIGDVLIYPLNGFTSVHNDGSRGQDRPVSRSSRGKALLSDIPASRTNRSDRDLRVSPDTIEALSRARLELLQSRYSEHEVEREIGLKIGKVGWIEYMDELQELYKHFFQLPDPSPGNNSHFRMTKDGTPGSSSLVQDIWESLADSLQPSLLGNTPGYGSSIPHIIHTTAKEPKFAEQFSSWRELNAKDGWSIKYYNDDGIWRWIKAARILKEYEELPTGVHKDKAQYAESMSGKDVHNRMAELEAFQPPKLVVAIEFDSWGPGRRHWEEVGFSRGIQITQWTMMAQSGHPVFLDTIGRIMKEAERRRDPHRGSQGSDQKGKLLDVLDFTGPGVFSDAVFRYLLARWGVHPRDISRFSGPQRFGDVLSFGSWKPKA</sequence>
<keyword evidence="2" id="KW-1185">Reference proteome</keyword>
<dbReference type="EMBL" id="JASBWT010000021">
    <property type="protein sequence ID" value="KAJ9095649.1"/>
    <property type="molecule type" value="Genomic_DNA"/>
</dbReference>
<evidence type="ECO:0000313" key="1">
    <source>
        <dbReference type="EMBL" id="KAJ9095649.1"/>
    </source>
</evidence>
<proteinExistence type="predicted"/>
<protein>
    <submittedName>
        <fullName evidence="1">Uncharacterized protein</fullName>
    </submittedName>
</protein>
<evidence type="ECO:0000313" key="2">
    <source>
        <dbReference type="Proteomes" id="UP001227268"/>
    </source>
</evidence>
<reference evidence="1" key="1">
    <citation type="submission" date="2023-04" db="EMBL/GenBank/DDBJ databases">
        <title>Draft Genome sequencing of Naganishia species isolated from polar environments using Oxford Nanopore Technology.</title>
        <authorList>
            <person name="Leo P."/>
            <person name="Venkateswaran K."/>
        </authorList>
    </citation>
    <scope>NUCLEOTIDE SEQUENCE</scope>
    <source>
        <strain evidence="1">MNA-CCFEE 5423</strain>
    </source>
</reference>
<organism evidence="1 2">
    <name type="scientific">Naganishia friedmannii</name>
    <dbReference type="NCBI Taxonomy" id="89922"/>
    <lineage>
        <taxon>Eukaryota</taxon>
        <taxon>Fungi</taxon>
        <taxon>Dikarya</taxon>
        <taxon>Basidiomycota</taxon>
        <taxon>Agaricomycotina</taxon>
        <taxon>Tremellomycetes</taxon>
        <taxon>Filobasidiales</taxon>
        <taxon>Filobasidiaceae</taxon>
        <taxon>Naganishia</taxon>
    </lineage>
</organism>
<name>A0ACC2V8F8_9TREE</name>
<accession>A0ACC2V8F8</accession>